<reference evidence="1 2" key="1">
    <citation type="submission" date="2022-05" db="EMBL/GenBank/DDBJ databases">
        <authorList>
            <consortium name="Genoscope - CEA"/>
            <person name="William W."/>
        </authorList>
    </citation>
    <scope>NUCLEOTIDE SEQUENCE [LARGE SCALE GENOMIC DNA]</scope>
</reference>
<name>A0ABN8P9V1_9CNID</name>
<gene>
    <name evidence="1" type="ORF">PLOB_00037699</name>
</gene>
<proteinExistence type="predicted"/>
<comment type="caution">
    <text evidence="1">The sequence shown here is derived from an EMBL/GenBank/DDBJ whole genome shotgun (WGS) entry which is preliminary data.</text>
</comment>
<accession>A0ABN8P9V1</accession>
<sequence>MSTTSPVMVVVGPPTMDLLESVDCLLRDCECYFPNADRNMAENLIVRLQVTMDSVCGLLDSLDQGEAGNTGRILVLESLVVQLQTLLSRWEMLAIVNCSCIVHVYL</sequence>
<keyword evidence="2" id="KW-1185">Reference proteome</keyword>
<protein>
    <submittedName>
        <fullName evidence="1">Uncharacterized protein</fullName>
    </submittedName>
</protein>
<evidence type="ECO:0000313" key="2">
    <source>
        <dbReference type="Proteomes" id="UP001159405"/>
    </source>
</evidence>
<organism evidence="1 2">
    <name type="scientific">Porites lobata</name>
    <dbReference type="NCBI Taxonomy" id="104759"/>
    <lineage>
        <taxon>Eukaryota</taxon>
        <taxon>Metazoa</taxon>
        <taxon>Cnidaria</taxon>
        <taxon>Anthozoa</taxon>
        <taxon>Hexacorallia</taxon>
        <taxon>Scleractinia</taxon>
        <taxon>Fungiina</taxon>
        <taxon>Poritidae</taxon>
        <taxon>Porites</taxon>
    </lineage>
</organism>
<evidence type="ECO:0000313" key="1">
    <source>
        <dbReference type="EMBL" id="CAH3134989.1"/>
    </source>
</evidence>
<feature type="non-terminal residue" evidence="1">
    <location>
        <position position="106"/>
    </location>
</feature>
<dbReference type="Proteomes" id="UP001159405">
    <property type="component" value="Unassembled WGS sequence"/>
</dbReference>
<dbReference type="EMBL" id="CALNXK010000055">
    <property type="protein sequence ID" value="CAH3134989.1"/>
    <property type="molecule type" value="Genomic_DNA"/>
</dbReference>